<dbReference type="KEGG" id="ala:BFG52_12990"/>
<evidence type="ECO:0000313" key="15">
    <source>
        <dbReference type="Proteomes" id="UP000093391"/>
    </source>
</evidence>
<feature type="active site" description="Nucleophile" evidence="11 12">
    <location>
        <position position="414"/>
    </location>
</feature>
<dbReference type="PROSITE" id="PS51687">
    <property type="entry name" value="SAM_MT_RNA_M5U"/>
    <property type="match status" value="1"/>
</dbReference>
<evidence type="ECO:0000256" key="7">
    <source>
        <dbReference type="ARBA" id="ARBA00023004"/>
    </source>
</evidence>
<comment type="catalytic activity">
    <reaction evidence="9 11">
        <text>uridine(1939) in 23S rRNA + S-adenosyl-L-methionine = 5-methyluridine(1939) in 23S rRNA + S-adenosyl-L-homocysteine + H(+)</text>
        <dbReference type="Rhea" id="RHEA:42908"/>
        <dbReference type="Rhea" id="RHEA-COMP:10278"/>
        <dbReference type="Rhea" id="RHEA-COMP:10279"/>
        <dbReference type="ChEBI" id="CHEBI:15378"/>
        <dbReference type="ChEBI" id="CHEBI:57856"/>
        <dbReference type="ChEBI" id="CHEBI:59789"/>
        <dbReference type="ChEBI" id="CHEBI:65315"/>
        <dbReference type="ChEBI" id="CHEBI:74447"/>
        <dbReference type="EC" id="2.1.1.190"/>
    </reaction>
</comment>
<dbReference type="STRING" id="1789224.BFG52_12990"/>
<dbReference type="GO" id="GO:0051539">
    <property type="term" value="F:4 iron, 4 sulfur cluster binding"/>
    <property type="evidence" value="ECO:0007669"/>
    <property type="project" value="UniProtKB-KW"/>
</dbReference>
<dbReference type="SUPFAM" id="SSF53335">
    <property type="entry name" value="S-adenosyl-L-methionine-dependent methyltransferases"/>
    <property type="match status" value="1"/>
</dbReference>
<evidence type="ECO:0000313" key="14">
    <source>
        <dbReference type="EMBL" id="AOA59177.1"/>
    </source>
</evidence>
<organism evidence="14 15">
    <name type="scientific">Acinetobacter larvae</name>
    <dbReference type="NCBI Taxonomy" id="1789224"/>
    <lineage>
        <taxon>Bacteria</taxon>
        <taxon>Pseudomonadati</taxon>
        <taxon>Pseudomonadota</taxon>
        <taxon>Gammaproteobacteria</taxon>
        <taxon>Moraxellales</taxon>
        <taxon>Moraxellaceae</taxon>
        <taxon>Acinetobacter</taxon>
    </lineage>
</organism>
<comment type="function">
    <text evidence="10 11">Catalyzes the formation of 5-methyl-uridine at position 1939 (m5U1939) in 23S rRNA.</text>
</comment>
<feature type="binding site" evidence="11 12">
    <location>
        <position position="340"/>
    </location>
    <ligand>
        <name>S-adenosyl-L-methionine</name>
        <dbReference type="ChEBI" id="CHEBI:59789"/>
    </ligand>
</feature>
<evidence type="ECO:0000256" key="1">
    <source>
        <dbReference type="ARBA" id="ARBA00022485"/>
    </source>
</evidence>
<dbReference type="PANTHER" id="PTHR11061">
    <property type="entry name" value="RNA M5U METHYLTRANSFERASE"/>
    <property type="match status" value="1"/>
</dbReference>
<dbReference type="GO" id="GO:0003723">
    <property type="term" value="F:RNA binding"/>
    <property type="evidence" value="ECO:0007669"/>
    <property type="project" value="InterPro"/>
</dbReference>
<dbReference type="Gene3D" id="2.40.50.140">
    <property type="entry name" value="Nucleic acid-binding proteins"/>
    <property type="match status" value="1"/>
</dbReference>
<proteinExistence type="inferred from homology"/>
<keyword evidence="2 11" id="KW-0698">rRNA processing</keyword>
<comment type="similarity">
    <text evidence="11">Belongs to the class I-like SAM-binding methyltransferase superfamily. RNA M5U methyltransferase family. RlmD subfamily.</text>
</comment>
<protein>
    <recommendedName>
        <fullName evidence="11">23S rRNA (uracil(1939)-C(5))-methyltransferase RlmD</fullName>
        <ecNumber evidence="11">2.1.1.190</ecNumber>
    </recommendedName>
    <alternativeName>
        <fullName evidence="11">23S rRNA(m5U1939)-methyltransferase</fullName>
    </alternativeName>
</protein>
<evidence type="ECO:0000256" key="2">
    <source>
        <dbReference type="ARBA" id="ARBA00022552"/>
    </source>
</evidence>
<evidence type="ECO:0000256" key="5">
    <source>
        <dbReference type="ARBA" id="ARBA00022691"/>
    </source>
</evidence>
<name>A0A1B2M1V1_9GAMM</name>
<keyword evidence="8 11" id="KW-0411">Iron-sulfur</keyword>
<dbReference type="GO" id="GO:0070041">
    <property type="term" value="F:rRNA (uridine-C5-)-methyltransferase activity"/>
    <property type="evidence" value="ECO:0007669"/>
    <property type="project" value="UniProtKB-UniRule"/>
</dbReference>
<keyword evidence="6 11" id="KW-0479">Metal-binding</keyword>
<dbReference type="InterPro" id="IPR030390">
    <property type="entry name" value="MeTrfase_TrmA_AS"/>
</dbReference>
<dbReference type="Gene3D" id="2.40.50.1070">
    <property type="match status" value="1"/>
</dbReference>
<keyword evidence="5 11" id="KW-0949">S-adenosyl-L-methionine</keyword>
<dbReference type="OrthoDB" id="9804590at2"/>
<evidence type="ECO:0000256" key="8">
    <source>
        <dbReference type="ARBA" id="ARBA00023014"/>
    </source>
</evidence>
<dbReference type="InterPro" id="IPR029063">
    <property type="entry name" value="SAM-dependent_MTases_sf"/>
</dbReference>
<keyword evidence="1 11" id="KW-0004">4Fe-4S</keyword>
<sequence length="465" mass="52330">MKHKAKTAASSSARYVFRIEGLSHEGRGIAHYVDQADHPHEWQGKKVFIRFALPGELVLAEIDQQHKRFDEAHQVDILSAPSPERIAPFCDHFEDCGGCSLQHMHPDQQIATKQQVLASHFTHFAGLAPQQWLSPVRATERAYRHKTRIGVRYLPKSKRLRFGFRQAQSNFLTEIQHCAILDQHLDQALPELKQCLSQLHACGDIGHVELIKGDQQVALLVRHMRRLNASDLKRLRDFAAQRQWQLYLQASAHQLQRADSLLDEHCLSYTLPDFDVRLQFKPTDFIQVNPQVNAKMVKLACDLLDLQAGERVLDLFCGLGNFSLPLARCVGATGQVIAVEASEEMVQRGRHNAQLNGIENVTFYSQDLTKDFSRNPWANQGFDALLIDPPRAGAEQVMHYVSNFGAKRIVYVSCNPATLARDAGILAASGYVLKTAGVIDMFSHTGHVESITLFEKLLDTEVSTF</sequence>
<gene>
    <name evidence="11" type="primary">rlmD</name>
    <name evidence="14" type="ORF">BFG52_12990</name>
</gene>
<keyword evidence="3 11" id="KW-0489">Methyltransferase</keyword>
<feature type="binding site" evidence="11 12">
    <location>
        <position position="388"/>
    </location>
    <ligand>
        <name>S-adenosyl-L-methionine</name>
        <dbReference type="ChEBI" id="CHEBI:59789"/>
    </ligand>
</feature>
<feature type="binding site" evidence="11">
    <location>
        <position position="367"/>
    </location>
    <ligand>
        <name>S-adenosyl-L-methionine</name>
        <dbReference type="ChEBI" id="CHEBI:59789"/>
    </ligand>
</feature>
<evidence type="ECO:0000256" key="12">
    <source>
        <dbReference type="PROSITE-ProRule" id="PRU01024"/>
    </source>
</evidence>
<dbReference type="InterPro" id="IPR012340">
    <property type="entry name" value="NA-bd_OB-fold"/>
</dbReference>
<dbReference type="FunFam" id="3.40.50.150:FF:000009">
    <property type="entry name" value="23S rRNA (Uracil(1939)-C(5))-methyltransferase RlmD"/>
    <property type="match status" value="1"/>
</dbReference>
<dbReference type="PANTHER" id="PTHR11061:SF49">
    <property type="entry name" value="23S RRNA (URACIL(1939)-C(5))-METHYLTRANSFERASE RLMD"/>
    <property type="match status" value="1"/>
</dbReference>
<feature type="binding site" evidence="11">
    <location>
        <position position="321"/>
    </location>
    <ligand>
        <name>S-adenosyl-L-methionine</name>
        <dbReference type="ChEBI" id="CHEBI:59789"/>
    </ligand>
</feature>
<dbReference type="GO" id="GO:0070475">
    <property type="term" value="P:rRNA base methylation"/>
    <property type="evidence" value="ECO:0007669"/>
    <property type="project" value="TreeGrafter"/>
</dbReference>
<dbReference type="InterPro" id="IPR010280">
    <property type="entry name" value="U5_MeTrfase_fam"/>
</dbReference>
<dbReference type="CDD" id="cd02440">
    <property type="entry name" value="AdoMet_MTases"/>
    <property type="match status" value="1"/>
</dbReference>
<dbReference type="Gene3D" id="3.40.50.150">
    <property type="entry name" value="Vaccinia Virus protein VP39"/>
    <property type="match status" value="1"/>
</dbReference>
<feature type="active site" evidence="13">
    <location>
        <position position="414"/>
    </location>
</feature>
<dbReference type="EMBL" id="CP016895">
    <property type="protein sequence ID" value="AOA59177.1"/>
    <property type="molecule type" value="Genomic_DNA"/>
</dbReference>
<evidence type="ECO:0000256" key="6">
    <source>
        <dbReference type="ARBA" id="ARBA00022723"/>
    </source>
</evidence>
<evidence type="ECO:0000256" key="9">
    <source>
        <dbReference type="ARBA" id="ARBA00052756"/>
    </source>
</evidence>
<dbReference type="Proteomes" id="UP000093391">
    <property type="component" value="Chromosome"/>
</dbReference>
<dbReference type="AlphaFoldDB" id="A0A1B2M1V1"/>
<feature type="binding site" evidence="11 12">
    <location>
        <position position="287"/>
    </location>
    <ligand>
        <name>S-adenosyl-L-methionine</name>
        <dbReference type="ChEBI" id="CHEBI:59789"/>
    </ligand>
</feature>
<evidence type="ECO:0000256" key="3">
    <source>
        <dbReference type="ARBA" id="ARBA00022603"/>
    </source>
</evidence>
<feature type="binding site" evidence="11">
    <location>
        <position position="96"/>
    </location>
    <ligand>
        <name>[4Fe-4S] cluster</name>
        <dbReference type="ChEBI" id="CHEBI:49883"/>
    </ligand>
</feature>
<dbReference type="RefSeq" id="WP_067557016.1">
    <property type="nucleotide sequence ID" value="NZ_CP016895.1"/>
</dbReference>
<reference evidence="14 15" key="1">
    <citation type="submission" date="2016-08" db="EMBL/GenBank/DDBJ databases">
        <authorList>
            <person name="Seilhamer J.J."/>
        </authorList>
    </citation>
    <scope>NUCLEOTIDE SEQUENCE [LARGE SCALE GENOMIC DNA]</scope>
    <source>
        <strain evidence="14 15">BRTC-1</strain>
    </source>
</reference>
<dbReference type="InterPro" id="IPR001566">
    <property type="entry name" value="23S_rRNA_MeTrfase_RlmD"/>
</dbReference>
<dbReference type="Pfam" id="PF05958">
    <property type="entry name" value="tRNA_U5-meth_tr"/>
    <property type="match status" value="1"/>
</dbReference>
<dbReference type="PROSITE" id="PS01230">
    <property type="entry name" value="TRMA_1"/>
    <property type="match status" value="1"/>
</dbReference>
<dbReference type="HAMAP" id="MF_01010">
    <property type="entry name" value="23SrRNA_methyltr_RlmD"/>
    <property type="match status" value="1"/>
</dbReference>
<feature type="binding site" evidence="11">
    <location>
        <position position="90"/>
    </location>
    <ligand>
        <name>[4Fe-4S] cluster</name>
        <dbReference type="ChEBI" id="CHEBI:49883"/>
    </ligand>
</feature>
<dbReference type="SUPFAM" id="SSF50249">
    <property type="entry name" value="Nucleic acid-binding proteins"/>
    <property type="match status" value="1"/>
</dbReference>
<keyword evidence="7 11" id="KW-0408">Iron</keyword>
<evidence type="ECO:0000256" key="10">
    <source>
        <dbReference type="ARBA" id="ARBA00059995"/>
    </source>
</evidence>
<dbReference type="EC" id="2.1.1.190" evidence="11"/>
<keyword evidence="15" id="KW-1185">Reference proteome</keyword>
<dbReference type="NCBIfam" id="NF009639">
    <property type="entry name" value="PRK13168.1"/>
    <property type="match status" value="1"/>
</dbReference>
<keyword evidence="4 11" id="KW-0808">Transferase</keyword>
<feature type="binding site" evidence="11 12">
    <location>
        <position position="316"/>
    </location>
    <ligand>
        <name>S-adenosyl-L-methionine</name>
        <dbReference type="ChEBI" id="CHEBI:59789"/>
    </ligand>
</feature>
<accession>A0A1B2M1V1</accession>
<feature type="binding site" evidence="11">
    <location>
        <position position="99"/>
    </location>
    <ligand>
        <name>[4Fe-4S] cluster</name>
        <dbReference type="ChEBI" id="CHEBI:49883"/>
    </ligand>
</feature>
<feature type="binding site" evidence="11">
    <location>
        <position position="178"/>
    </location>
    <ligand>
        <name>[4Fe-4S] cluster</name>
        <dbReference type="ChEBI" id="CHEBI:49883"/>
    </ligand>
</feature>
<dbReference type="GO" id="GO:0005506">
    <property type="term" value="F:iron ion binding"/>
    <property type="evidence" value="ECO:0007669"/>
    <property type="project" value="UniProtKB-UniRule"/>
</dbReference>
<dbReference type="NCBIfam" id="TIGR00479">
    <property type="entry name" value="rumA"/>
    <property type="match status" value="1"/>
</dbReference>
<evidence type="ECO:0000256" key="4">
    <source>
        <dbReference type="ARBA" id="ARBA00022679"/>
    </source>
</evidence>
<evidence type="ECO:0000256" key="13">
    <source>
        <dbReference type="PROSITE-ProRule" id="PRU10015"/>
    </source>
</evidence>
<evidence type="ECO:0000256" key="11">
    <source>
        <dbReference type="HAMAP-Rule" id="MF_01010"/>
    </source>
</evidence>